<name>S4XQE4_SORCE</name>
<dbReference type="AlphaFoldDB" id="S4XQE4"/>
<dbReference type="HOGENOM" id="CLU_106730_0_0_7"/>
<gene>
    <name evidence="1" type="ORF">SCE1572_13315</name>
</gene>
<evidence type="ECO:0000313" key="2">
    <source>
        <dbReference type="Proteomes" id="UP000014803"/>
    </source>
</evidence>
<protein>
    <submittedName>
        <fullName evidence="1">Uncharacterized protein</fullName>
    </submittedName>
</protein>
<dbReference type="PATRIC" id="fig|1254432.3.peg.2988"/>
<sequence>MARERTQRAATVGVAEHGNAAVLVTVARGGELLDRRRVDLTDPGLPTHPHHHEGSWAVGRYLDSPWARPIALADAVALVERVRESAARGARERLDGYDRERVFLEAAAALGLEDVDGFLHAMGRSIGPPWQAKHKLAAAAALAAQASSPRPVRKVDPDAP</sequence>
<evidence type="ECO:0000313" key="1">
    <source>
        <dbReference type="EMBL" id="AGP35417.1"/>
    </source>
</evidence>
<dbReference type="STRING" id="1254432.SCE1572_13315"/>
<proteinExistence type="predicted"/>
<reference evidence="1 2" key="1">
    <citation type="journal article" date="2013" name="Sci. Rep.">
        <title>Extraordinary expansion of a Sorangium cellulosum genome from an alkaline milieu.</title>
        <authorList>
            <person name="Han K."/>
            <person name="Li Z.F."/>
            <person name="Peng R."/>
            <person name="Zhu L.P."/>
            <person name="Zhou T."/>
            <person name="Wang L.G."/>
            <person name="Li S.G."/>
            <person name="Zhang X.B."/>
            <person name="Hu W."/>
            <person name="Wu Z.H."/>
            <person name="Qin N."/>
            <person name="Li Y.Z."/>
        </authorList>
    </citation>
    <scope>NUCLEOTIDE SEQUENCE [LARGE SCALE GENOMIC DNA]</scope>
    <source>
        <strain evidence="1 2">So0157-2</strain>
    </source>
</reference>
<dbReference type="OrthoDB" id="9759736at2"/>
<dbReference type="EMBL" id="CP003969">
    <property type="protein sequence ID" value="AGP35417.1"/>
    <property type="molecule type" value="Genomic_DNA"/>
</dbReference>
<dbReference type="Proteomes" id="UP000014803">
    <property type="component" value="Chromosome"/>
</dbReference>
<dbReference type="KEGG" id="scu:SCE1572_13315"/>
<accession>S4XQE4</accession>
<dbReference type="RefSeq" id="WP_020734630.1">
    <property type="nucleotide sequence ID" value="NC_021658.1"/>
</dbReference>
<organism evidence="1 2">
    <name type="scientific">Sorangium cellulosum So0157-2</name>
    <dbReference type="NCBI Taxonomy" id="1254432"/>
    <lineage>
        <taxon>Bacteria</taxon>
        <taxon>Pseudomonadati</taxon>
        <taxon>Myxococcota</taxon>
        <taxon>Polyangia</taxon>
        <taxon>Polyangiales</taxon>
        <taxon>Polyangiaceae</taxon>
        <taxon>Sorangium</taxon>
    </lineage>
</organism>